<dbReference type="PROSITE" id="PS00630">
    <property type="entry name" value="IMP_2"/>
    <property type="match status" value="1"/>
</dbReference>
<feature type="binding site" evidence="7">
    <location>
        <position position="82"/>
    </location>
    <ligand>
        <name>Mg(2+)</name>
        <dbReference type="ChEBI" id="CHEBI:18420"/>
        <label>1</label>
        <note>catalytic</note>
    </ligand>
</feature>
<proteinExistence type="inferred from homology"/>
<dbReference type="PANTHER" id="PTHR20854:SF4">
    <property type="entry name" value="INOSITOL-1-MONOPHOSPHATASE-RELATED"/>
    <property type="match status" value="1"/>
</dbReference>
<comment type="caution">
    <text evidence="9">The sequence shown here is derived from an EMBL/GenBank/DDBJ whole genome shotgun (WGS) entry which is preliminary data.</text>
</comment>
<accession>A0A4R2S1E5</accession>
<evidence type="ECO:0000256" key="6">
    <source>
        <dbReference type="ARBA" id="ARBA00022842"/>
    </source>
</evidence>
<dbReference type="EMBL" id="SLXT01000001">
    <property type="protein sequence ID" value="TCP69017.1"/>
    <property type="molecule type" value="Genomic_DNA"/>
</dbReference>
<gene>
    <name evidence="9" type="ORF">EDD73_101185</name>
</gene>
<feature type="binding site" evidence="7">
    <location>
        <position position="207"/>
    </location>
    <ligand>
        <name>Mg(2+)</name>
        <dbReference type="ChEBI" id="CHEBI:18420"/>
        <label>1</label>
        <note>catalytic</note>
    </ligand>
</feature>
<evidence type="ECO:0000256" key="3">
    <source>
        <dbReference type="ARBA" id="ARBA00009759"/>
    </source>
</evidence>
<keyword evidence="10" id="KW-1185">Reference proteome</keyword>
<dbReference type="Gene3D" id="3.40.190.80">
    <property type="match status" value="1"/>
</dbReference>
<comment type="similarity">
    <text evidence="3 8">Belongs to the inositol monophosphatase superfamily.</text>
</comment>
<evidence type="ECO:0000313" key="10">
    <source>
        <dbReference type="Proteomes" id="UP000294813"/>
    </source>
</evidence>
<dbReference type="InterPro" id="IPR020583">
    <property type="entry name" value="Inositol_monoP_metal-BS"/>
</dbReference>
<dbReference type="CDD" id="cd01639">
    <property type="entry name" value="IMPase"/>
    <property type="match status" value="1"/>
</dbReference>
<dbReference type="PROSITE" id="PS00629">
    <property type="entry name" value="IMP_1"/>
    <property type="match status" value="1"/>
</dbReference>
<evidence type="ECO:0000256" key="1">
    <source>
        <dbReference type="ARBA" id="ARBA00001033"/>
    </source>
</evidence>
<sequence length="267" mass="29258">MIKELSAIIKSAGDIVRTANMDIAKVEEKSGPGNFVTQYDVAVQDFLFKELQRLLPEAGFLGEEGEQAGVLTDGYCFIVDPIDGTANFARNYRHSAISLGLALNRKMIVGLVYNPYLDELFYAEAGKGAFLNDRPIVSSNKGLKEGIVLFGTSPYNREKTDETFLLAKRLYEHSLDVRRSGSAALDICYVASGRCELYYELVLSPWDFAAAPVIIGEAGGLITTLQGDALQLDKKNSVLAAGSNAYRDFWNICSRTPKAYGDLIGEQ</sequence>
<feature type="binding site" evidence="7">
    <location>
        <position position="80"/>
    </location>
    <ligand>
        <name>Mg(2+)</name>
        <dbReference type="ChEBI" id="CHEBI:18420"/>
        <label>1</label>
        <note>catalytic</note>
    </ligand>
</feature>
<evidence type="ECO:0000256" key="2">
    <source>
        <dbReference type="ARBA" id="ARBA00001946"/>
    </source>
</evidence>
<dbReference type="PANTHER" id="PTHR20854">
    <property type="entry name" value="INOSITOL MONOPHOSPHATASE"/>
    <property type="match status" value="1"/>
</dbReference>
<dbReference type="OrthoDB" id="9772456at2"/>
<dbReference type="GO" id="GO:0008934">
    <property type="term" value="F:inositol monophosphate 1-phosphatase activity"/>
    <property type="evidence" value="ECO:0007669"/>
    <property type="project" value="InterPro"/>
</dbReference>
<dbReference type="RefSeq" id="WP_131917801.1">
    <property type="nucleotide sequence ID" value="NZ_JAOQNU010000001.1"/>
</dbReference>
<dbReference type="GO" id="GO:0006020">
    <property type="term" value="P:inositol metabolic process"/>
    <property type="evidence" value="ECO:0007669"/>
    <property type="project" value="TreeGrafter"/>
</dbReference>
<feature type="binding site" evidence="7">
    <location>
        <position position="63"/>
    </location>
    <ligand>
        <name>Mg(2+)</name>
        <dbReference type="ChEBI" id="CHEBI:18420"/>
        <label>1</label>
        <note>catalytic</note>
    </ligand>
</feature>
<dbReference type="Pfam" id="PF00459">
    <property type="entry name" value="Inositol_P"/>
    <property type="match status" value="1"/>
</dbReference>
<reference evidence="9 10" key="1">
    <citation type="submission" date="2019-03" db="EMBL/GenBank/DDBJ databases">
        <title>Genomic Encyclopedia of Type Strains, Phase IV (KMG-IV): sequencing the most valuable type-strain genomes for metagenomic binning, comparative biology and taxonomic classification.</title>
        <authorList>
            <person name="Goeker M."/>
        </authorList>
    </citation>
    <scope>NUCLEOTIDE SEQUENCE [LARGE SCALE GENOMIC DNA]</scope>
    <source>
        <strain evidence="9 10">DSM 11170</strain>
    </source>
</reference>
<name>A0A4R2S1E5_9FIRM</name>
<dbReference type="GO" id="GO:0007165">
    <property type="term" value="P:signal transduction"/>
    <property type="evidence" value="ECO:0007669"/>
    <property type="project" value="TreeGrafter"/>
</dbReference>
<keyword evidence="6 7" id="KW-0460">Magnesium</keyword>
<dbReference type="Gene3D" id="3.30.540.10">
    <property type="entry name" value="Fructose-1,6-Bisphosphatase, subunit A, domain 1"/>
    <property type="match status" value="1"/>
</dbReference>
<feature type="binding site" evidence="7">
    <location>
        <position position="83"/>
    </location>
    <ligand>
        <name>Mg(2+)</name>
        <dbReference type="ChEBI" id="CHEBI:18420"/>
        <label>1</label>
        <note>catalytic</note>
    </ligand>
</feature>
<keyword evidence="4 7" id="KW-0479">Metal-binding</keyword>
<dbReference type="Proteomes" id="UP000294813">
    <property type="component" value="Unassembled WGS sequence"/>
</dbReference>
<evidence type="ECO:0000256" key="8">
    <source>
        <dbReference type="RuleBase" id="RU364068"/>
    </source>
</evidence>
<dbReference type="InterPro" id="IPR000760">
    <property type="entry name" value="Inositol_monophosphatase-like"/>
</dbReference>
<dbReference type="PRINTS" id="PR00377">
    <property type="entry name" value="IMPHPHTASES"/>
</dbReference>
<dbReference type="SUPFAM" id="SSF56655">
    <property type="entry name" value="Carbohydrate phosphatase"/>
    <property type="match status" value="1"/>
</dbReference>
<evidence type="ECO:0000313" key="9">
    <source>
        <dbReference type="EMBL" id="TCP69017.1"/>
    </source>
</evidence>
<dbReference type="GO" id="GO:0046872">
    <property type="term" value="F:metal ion binding"/>
    <property type="evidence" value="ECO:0007669"/>
    <property type="project" value="UniProtKB-KW"/>
</dbReference>
<dbReference type="AlphaFoldDB" id="A0A4R2S1E5"/>
<evidence type="ECO:0000256" key="5">
    <source>
        <dbReference type="ARBA" id="ARBA00022801"/>
    </source>
</evidence>
<dbReference type="GO" id="GO:0046854">
    <property type="term" value="P:phosphatidylinositol phosphate biosynthetic process"/>
    <property type="evidence" value="ECO:0007669"/>
    <property type="project" value="InterPro"/>
</dbReference>
<dbReference type="EC" id="3.1.3.25" evidence="8"/>
<organism evidence="9 10">
    <name type="scientific">Heliophilum fasciatum</name>
    <dbReference type="NCBI Taxonomy" id="35700"/>
    <lineage>
        <taxon>Bacteria</taxon>
        <taxon>Bacillati</taxon>
        <taxon>Bacillota</taxon>
        <taxon>Clostridia</taxon>
        <taxon>Eubacteriales</taxon>
        <taxon>Heliobacteriaceae</taxon>
        <taxon>Heliophilum</taxon>
    </lineage>
</organism>
<evidence type="ECO:0000256" key="7">
    <source>
        <dbReference type="PIRSR" id="PIRSR600760-2"/>
    </source>
</evidence>
<dbReference type="InterPro" id="IPR020550">
    <property type="entry name" value="Inositol_monophosphatase_CS"/>
</dbReference>
<comment type="catalytic activity">
    <reaction evidence="1 8">
        <text>a myo-inositol phosphate + H2O = myo-inositol + phosphate</text>
        <dbReference type="Rhea" id="RHEA:24056"/>
        <dbReference type="ChEBI" id="CHEBI:15377"/>
        <dbReference type="ChEBI" id="CHEBI:17268"/>
        <dbReference type="ChEBI" id="CHEBI:43474"/>
        <dbReference type="ChEBI" id="CHEBI:84139"/>
        <dbReference type="EC" id="3.1.3.25"/>
    </reaction>
</comment>
<comment type="cofactor">
    <cofactor evidence="2 7 8">
        <name>Mg(2+)</name>
        <dbReference type="ChEBI" id="CHEBI:18420"/>
    </cofactor>
</comment>
<evidence type="ECO:0000256" key="4">
    <source>
        <dbReference type="ARBA" id="ARBA00022723"/>
    </source>
</evidence>
<protein>
    <recommendedName>
        <fullName evidence="8">Inositol-1-monophosphatase</fullName>
        <ecNumber evidence="8">3.1.3.25</ecNumber>
    </recommendedName>
</protein>
<dbReference type="InterPro" id="IPR033942">
    <property type="entry name" value="IMPase"/>
</dbReference>
<keyword evidence="5 8" id="KW-0378">Hydrolase</keyword>